<proteinExistence type="predicted"/>
<reference evidence="2" key="1">
    <citation type="submission" date="2023-06" db="EMBL/GenBank/DDBJ databases">
        <title>MT1 and MT2 Draft Genomes of Novel Species.</title>
        <authorList>
            <person name="Venkateswaran K."/>
        </authorList>
    </citation>
    <scope>NUCLEOTIDE SEQUENCE</scope>
    <source>
        <strain evidence="2">IIF3SC-B10</strain>
    </source>
</reference>
<accession>A0ABT8JYH0</accession>
<comment type="caution">
    <text evidence="2">The sequence shown here is derived from an EMBL/GenBank/DDBJ whole genome shotgun (WGS) entry which is preliminary data.</text>
</comment>
<evidence type="ECO:0000313" key="3">
    <source>
        <dbReference type="Proteomes" id="UP001174209"/>
    </source>
</evidence>
<name>A0ABT8JYH0_9MICC</name>
<organism evidence="2 3">
    <name type="scientific">Arthrobacter burdickii</name>
    <dbReference type="NCBI Taxonomy" id="3035920"/>
    <lineage>
        <taxon>Bacteria</taxon>
        <taxon>Bacillati</taxon>
        <taxon>Actinomycetota</taxon>
        <taxon>Actinomycetes</taxon>
        <taxon>Micrococcales</taxon>
        <taxon>Micrococcaceae</taxon>
        <taxon>Arthrobacter</taxon>
    </lineage>
</organism>
<gene>
    <name evidence="2" type="ORF">P5G52_04985</name>
</gene>
<feature type="compositionally biased region" description="Polar residues" evidence="1">
    <location>
        <begin position="1"/>
        <end position="13"/>
    </location>
</feature>
<dbReference type="EMBL" id="JAROCG010000001">
    <property type="protein sequence ID" value="MDN4610218.1"/>
    <property type="molecule type" value="Genomic_DNA"/>
</dbReference>
<keyword evidence="3" id="KW-1185">Reference proteome</keyword>
<dbReference type="RefSeq" id="WP_301225210.1">
    <property type="nucleotide sequence ID" value="NZ_JAROCG010000001.1"/>
</dbReference>
<feature type="region of interest" description="Disordered" evidence="1">
    <location>
        <begin position="1"/>
        <end position="30"/>
    </location>
</feature>
<dbReference type="Proteomes" id="UP001174209">
    <property type="component" value="Unassembled WGS sequence"/>
</dbReference>
<evidence type="ECO:0000313" key="2">
    <source>
        <dbReference type="EMBL" id="MDN4610218.1"/>
    </source>
</evidence>
<protein>
    <submittedName>
        <fullName evidence="2">Uncharacterized protein</fullName>
    </submittedName>
</protein>
<sequence>MSTQRPSVSTPSAASRLPRTTLLMMPGGRDAPGAGALADHLAAETEGLLDSLEGTVARLALAHRSCIPDPCERAMDDEAFAWVQQSLEDISATLRGLTLGRATDDAAPIGASLRTVTGSA</sequence>
<evidence type="ECO:0000256" key="1">
    <source>
        <dbReference type="SAM" id="MobiDB-lite"/>
    </source>
</evidence>